<dbReference type="Gene3D" id="2.70.98.110">
    <property type="entry name" value="Glycosyl hydrolase family 63, N-terminal domain"/>
    <property type="match status" value="1"/>
</dbReference>
<dbReference type="InterPro" id="IPR052055">
    <property type="entry name" value="Hepadnavirus_pol/RT"/>
</dbReference>
<dbReference type="Proteomes" id="UP000054558">
    <property type="component" value="Unassembled WGS sequence"/>
</dbReference>
<keyword evidence="2" id="KW-0808">Transferase</keyword>
<evidence type="ECO:0000313" key="3">
    <source>
        <dbReference type="Proteomes" id="UP000054558"/>
    </source>
</evidence>
<dbReference type="STRING" id="105231.A0A1Y1IR01"/>
<dbReference type="EMBL" id="DF237670">
    <property type="protein sequence ID" value="GAQ91057.1"/>
    <property type="molecule type" value="Genomic_DNA"/>
</dbReference>
<organism evidence="2 3">
    <name type="scientific">Klebsormidium nitens</name>
    <name type="common">Green alga</name>
    <name type="synonym">Ulothrix nitens</name>
    <dbReference type="NCBI Taxonomy" id="105231"/>
    <lineage>
        <taxon>Eukaryota</taxon>
        <taxon>Viridiplantae</taxon>
        <taxon>Streptophyta</taxon>
        <taxon>Klebsormidiophyceae</taxon>
        <taxon>Klebsormidiales</taxon>
        <taxon>Klebsormidiaceae</taxon>
        <taxon>Klebsormidium</taxon>
    </lineage>
</organism>
<proteinExistence type="predicted"/>
<dbReference type="OMA" id="WTIINAS"/>
<sequence length="440" mass="50217">MYRTRHECEDSDEMSGYGWLRHDGVRFGRQELLDEGYLITTSFMKDPEDRDAFREYVHVCLTDASEEYFGFEYEGYYYVYSTLSFGWKASPFIYNTLSGAVAQFFRRLGIRNLFYLDDSIYLPRYIPLAGPLRSELTEWLGLGCWHGTQTWRSERHVTIAIETDSSGRRWGGRIIVGSLEYRAWNDWSASDQRLHINLLEIMAFYNVLLSFRQHLAGAQVDCYIDNRSAMYNLINGGGRSLEMTDVAKLIFLLQRADNVDIVYHWIASEFNTVADAISREESPLRLRPALFQQLDRAHGGFLIDLLSSGANRQQGFDGRDIPFFSRYACPGSTGVNVFAQPIPTTGVTFANPPFILIGPLLGYLRSQRSLTVTVVPQYDQGRVGQYWWPLILEAALSWTLLSAPFAPSPFERRGRSGGSFAALPPSPVAHWAVLLDFRFL</sequence>
<dbReference type="Pfam" id="PF16923">
    <property type="entry name" value="Glyco_hydro_63N"/>
    <property type="match status" value="1"/>
</dbReference>
<dbReference type="AlphaFoldDB" id="A0A1Y1IR01"/>
<gene>
    <name evidence="2" type="ORF">KFL_007210010</name>
</gene>
<protein>
    <submittedName>
        <fullName evidence="2">Reverse transcriptase</fullName>
    </submittedName>
</protein>
<keyword evidence="2" id="KW-0548">Nucleotidyltransferase</keyword>
<accession>A0A1Y1IR01</accession>
<dbReference type="OrthoDB" id="534186at2759"/>
<dbReference type="CDD" id="cd09275">
    <property type="entry name" value="RNase_HI_RT_DIRS1"/>
    <property type="match status" value="1"/>
</dbReference>
<dbReference type="GO" id="GO:0003964">
    <property type="term" value="F:RNA-directed DNA polymerase activity"/>
    <property type="evidence" value="ECO:0007669"/>
    <property type="project" value="UniProtKB-KW"/>
</dbReference>
<dbReference type="PANTHER" id="PTHR33050:SF7">
    <property type="entry name" value="RIBONUCLEASE H"/>
    <property type="match status" value="1"/>
</dbReference>
<evidence type="ECO:0000259" key="1">
    <source>
        <dbReference type="Pfam" id="PF16923"/>
    </source>
</evidence>
<reference evidence="2 3" key="1">
    <citation type="journal article" date="2014" name="Nat. Commun.">
        <title>Klebsormidium flaccidum genome reveals primary factors for plant terrestrial adaptation.</title>
        <authorList>
            <person name="Hori K."/>
            <person name="Maruyama F."/>
            <person name="Fujisawa T."/>
            <person name="Togashi T."/>
            <person name="Yamamoto N."/>
            <person name="Seo M."/>
            <person name="Sato S."/>
            <person name="Yamada T."/>
            <person name="Mori H."/>
            <person name="Tajima N."/>
            <person name="Moriyama T."/>
            <person name="Ikeuchi M."/>
            <person name="Watanabe M."/>
            <person name="Wada H."/>
            <person name="Kobayashi K."/>
            <person name="Saito M."/>
            <person name="Masuda T."/>
            <person name="Sasaki-Sekimoto Y."/>
            <person name="Mashiguchi K."/>
            <person name="Awai K."/>
            <person name="Shimojima M."/>
            <person name="Masuda S."/>
            <person name="Iwai M."/>
            <person name="Nobusawa T."/>
            <person name="Narise T."/>
            <person name="Kondo S."/>
            <person name="Saito H."/>
            <person name="Sato R."/>
            <person name="Murakawa M."/>
            <person name="Ihara Y."/>
            <person name="Oshima-Yamada Y."/>
            <person name="Ohtaka K."/>
            <person name="Satoh M."/>
            <person name="Sonobe K."/>
            <person name="Ishii M."/>
            <person name="Ohtani R."/>
            <person name="Kanamori-Sato M."/>
            <person name="Honoki R."/>
            <person name="Miyazaki D."/>
            <person name="Mochizuki H."/>
            <person name="Umetsu J."/>
            <person name="Higashi K."/>
            <person name="Shibata D."/>
            <person name="Kamiya Y."/>
            <person name="Sato N."/>
            <person name="Nakamura Y."/>
            <person name="Tabata S."/>
            <person name="Ida S."/>
            <person name="Kurokawa K."/>
            <person name="Ohta H."/>
        </authorList>
    </citation>
    <scope>NUCLEOTIDE SEQUENCE [LARGE SCALE GENOMIC DNA]</scope>
    <source>
        <strain evidence="2 3">NIES-2285</strain>
    </source>
</reference>
<dbReference type="SUPFAM" id="SSF56672">
    <property type="entry name" value="DNA/RNA polymerases"/>
    <property type="match status" value="1"/>
</dbReference>
<dbReference type="InterPro" id="IPR043502">
    <property type="entry name" value="DNA/RNA_pol_sf"/>
</dbReference>
<evidence type="ECO:0000313" key="2">
    <source>
        <dbReference type="EMBL" id="GAQ91057.1"/>
    </source>
</evidence>
<keyword evidence="3" id="KW-1185">Reference proteome</keyword>
<keyword evidence="2" id="KW-0695">RNA-directed DNA polymerase</keyword>
<dbReference type="InterPro" id="IPR031631">
    <property type="entry name" value="Glyco_hydro_63N"/>
</dbReference>
<name>A0A1Y1IR01_KLENI</name>
<dbReference type="InterPro" id="IPR038518">
    <property type="entry name" value="Glyco_hydro_63N_sf"/>
</dbReference>
<dbReference type="PANTHER" id="PTHR33050">
    <property type="entry name" value="REVERSE TRANSCRIPTASE DOMAIN-CONTAINING PROTEIN"/>
    <property type="match status" value="1"/>
</dbReference>
<feature type="domain" description="Glycosyl hydrolase family 63 N-terminal" evidence="1">
    <location>
        <begin position="3"/>
        <end position="49"/>
    </location>
</feature>